<protein>
    <submittedName>
        <fullName evidence="1">(Mediterranean fruit fly) hypothetical protein</fullName>
    </submittedName>
</protein>
<dbReference type="Proteomes" id="UP000606786">
    <property type="component" value="Unassembled WGS sequence"/>
</dbReference>
<comment type="caution">
    <text evidence="1">The sequence shown here is derived from an EMBL/GenBank/DDBJ whole genome shotgun (WGS) entry which is preliminary data.</text>
</comment>
<accession>A0A811UW71</accession>
<dbReference type="AlphaFoldDB" id="A0A811UW71"/>
<keyword evidence="2" id="KW-1185">Reference proteome</keyword>
<reference evidence="1" key="1">
    <citation type="submission" date="2020-11" db="EMBL/GenBank/DDBJ databases">
        <authorList>
            <person name="Whitehead M."/>
        </authorList>
    </citation>
    <scope>NUCLEOTIDE SEQUENCE</scope>
    <source>
        <strain evidence="1">EGII</strain>
    </source>
</reference>
<name>A0A811UW71_CERCA</name>
<evidence type="ECO:0000313" key="2">
    <source>
        <dbReference type="Proteomes" id="UP000606786"/>
    </source>
</evidence>
<organism evidence="1 2">
    <name type="scientific">Ceratitis capitata</name>
    <name type="common">Mediterranean fruit fly</name>
    <name type="synonym">Tephritis capitata</name>
    <dbReference type="NCBI Taxonomy" id="7213"/>
    <lineage>
        <taxon>Eukaryota</taxon>
        <taxon>Metazoa</taxon>
        <taxon>Ecdysozoa</taxon>
        <taxon>Arthropoda</taxon>
        <taxon>Hexapoda</taxon>
        <taxon>Insecta</taxon>
        <taxon>Pterygota</taxon>
        <taxon>Neoptera</taxon>
        <taxon>Endopterygota</taxon>
        <taxon>Diptera</taxon>
        <taxon>Brachycera</taxon>
        <taxon>Muscomorpha</taxon>
        <taxon>Tephritoidea</taxon>
        <taxon>Tephritidae</taxon>
        <taxon>Ceratitis</taxon>
        <taxon>Ceratitis</taxon>
    </lineage>
</organism>
<sequence>MMSGRTSSTLYHKAFECCLYTPENKFFHYFRFHLRNSLFNSLSTSLYYFQQNSSLSTLASVVIYDFFCVLCAPCATKEALNLALHKVESLRSECFA</sequence>
<proteinExistence type="predicted"/>
<dbReference type="EMBL" id="CAJHJT010000034">
    <property type="protein sequence ID" value="CAD7002924.1"/>
    <property type="molecule type" value="Genomic_DNA"/>
</dbReference>
<gene>
    <name evidence="1" type="ORF">CCAP1982_LOCUS11390</name>
</gene>
<evidence type="ECO:0000313" key="1">
    <source>
        <dbReference type="EMBL" id="CAD7002924.1"/>
    </source>
</evidence>